<dbReference type="HAMAP" id="MF_01365_B">
    <property type="entry name" value="Ribosomal_uL6_B"/>
    <property type="match status" value="1"/>
</dbReference>
<dbReference type="InterPro" id="IPR020040">
    <property type="entry name" value="Ribosomal_uL6_a/b-dom"/>
</dbReference>
<sequence>MSRVANDPVSIPAGVTVDLKGQDIAVKGGNGNLSMVIHNDVEVAEADGKLTFAARNGSKQAKALSGTTRALVNNMVVGVSQGFEKKLQLLGVGYRAKAAGKSVNLTLGFSHPIDYQLPEGVTAETPSQTEIVLKSSNKQLLGQVAAEIRAFRPPEPYKGKGVRYAEERVYRKEAKKK</sequence>
<evidence type="ECO:0000256" key="3">
    <source>
        <dbReference type="ARBA" id="ARBA00022884"/>
    </source>
</evidence>
<name>A0A1C9W6S0_9GAMM</name>
<dbReference type="GO" id="GO:0002181">
    <property type="term" value="P:cytoplasmic translation"/>
    <property type="evidence" value="ECO:0007669"/>
    <property type="project" value="TreeGrafter"/>
</dbReference>
<evidence type="ECO:0000256" key="6">
    <source>
        <dbReference type="HAMAP-Rule" id="MF_01365"/>
    </source>
</evidence>
<dbReference type="SUPFAM" id="SSF56053">
    <property type="entry name" value="Ribosomal protein L6"/>
    <property type="match status" value="2"/>
</dbReference>
<dbReference type="FunFam" id="3.90.930.12:FF:000001">
    <property type="entry name" value="50S ribosomal protein L6"/>
    <property type="match status" value="1"/>
</dbReference>
<keyword evidence="11" id="KW-1185">Reference proteome</keyword>
<accession>A0A1C9W6S0</accession>
<dbReference type="PATRIC" id="fig|1769779.3.peg.1402"/>
<dbReference type="GO" id="GO:0022625">
    <property type="term" value="C:cytosolic large ribosomal subunit"/>
    <property type="evidence" value="ECO:0007669"/>
    <property type="project" value="UniProtKB-UniRule"/>
</dbReference>
<dbReference type="Gene3D" id="3.90.930.12">
    <property type="entry name" value="Ribosomal protein L6, alpha-beta domain"/>
    <property type="match status" value="2"/>
</dbReference>
<dbReference type="Pfam" id="PF00347">
    <property type="entry name" value="Ribosomal_L6"/>
    <property type="match status" value="2"/>
</dbReference>
<protein>
    <recommendedName>
        <fullName evidence="6">Large ribosomal subunit protein uL6</fullName>
    </recommendedName>
</protein>
<dbReference type="InterPro" id="IPR000702">
    <property type="entry name" value="Ribosomal_uL6-like"/>
</dbReference>
<evidence type="ECO:0000313" key="11">
    <source>
        <dbReference type="Proteomes" id="UP000095672"/>
    </source>
</evidence>
<dbReference type="InterPro" id="IPR019906">
    <property type="entry name" value="Ribosomal_uL6_bac-type"/>
</dbReference>
<dbReference type="KEGG" id="micc:AUP74_01394"/>
<evidence type="ECO:0000256" key="7">
    <source>
        <dbReference type="RuleBase" id="RU003869"/>
    </source>
</evidence>
<dbReference type="PANTHER" id="PTHR11655">
    <property type="entry name" value="60S/50S RIBOSOMAL PROTEIN L6/L9"/>
    <property type="match status" value="1"/>
</dbReference>
<dbReference type="AlphaFoldDB" id="A0A1C9W6S0"/>
<keyword evidence="3 6" id="KW-0694">RNA-binding</keyword>
<gene>
    <name evidence="6 10" type="primary">rplF</name>
    <name evidence="10" type="ORF">AUP74_01394</name>
</gene>
<dbReference type="RefSeq" id="WP_069946934.1">
    <property type="nucleotide sequence ID" value="NZ_CP014143.1"/>
</dbReference>
<dbReference type="InterPro" id="IPR002358">
    <property type="entry name" value="Ribosomal_uL6_CS"/>
</dbReference>
<feature type="domain" description="Large ribosomal subunit protein uL6 alpha-beta" evidence="9">
    <location>
        <begin position="11"/>
        <end position="82"/>
    </location>
</feature>
<reference evidence="11" key="1">
    <citation type="submission" date="2016-01" db="EMBL/GenBank/DDBJ databases">
        <title>Complete genome sequence of Microbulbifer sp. CCB-MM1, a halophile isolated from Matang Mangrove Forest, Perak.</title>
        <authorList>
            <person name="Moh T.H."/>
            <person name="Dinesh B."/>
            <person name="Lau N.-S."/>
            <person name="Go F."/>
            <person name="Alexander Chong S.-C."/>
        </authorList>
    </citation>
    <scope>NUCLEOTIDE SEQUENCE [LARGE SCALE GENOMIC DNA]</scope>
    <source>
        <strain evidence="11">CCB-MM1</strain>
    </source>
</reference>
<dbReference type="InterPro" id="IPR036789">
    <property type="entry name" value="Ribosomal_uL6-like_a/b-dom_sf"/>
</dbReference>
<dbReference type="EMBL" id="CP014143">
    <property type="protein sequence ID" value="AOS96842.1"/>
    <property type="molecule type" value="Genomic_DNA"/>
</dbReference>
<evidence type="ECO:0000256" key="8">
    <source>
        <dbReference type="RuleBase" id="RU003870"/>
    </source>
</evidence>
<keyword evidence="5 6" id="KW-0687">Ribonucleoprotein</keyword>
<dbReference type="PIRSF" id="PIRSF002162">
    <property type="entry name" value="Ribosomal_L6"/>
    <property type="match status" value="1"/>
</dbReference>
<comment type="similarity">
    <text evidence="1 6 7">Belongs to the universal ribosomal protein uL6 family.</text>
</comment>
<dbReference type="GO" id="GO:0003735">
    <property type="term" value="F:structural constituent of ribosome"/>
    <property type="evidence" value="ECO:0007669"/>
    <property type="project" value="UniProtKB-UniRule"/>
</dbReference>
<proteinExistence type="inferred from homology"/>
<evidence type="ECO:0000256" key="1">
    <source>
        <dbReference type="ARBA" id="ARBA00009356"/>
    </source>
</evidence>
<evidence type="ECO:0000259" key="9">
    <source>
        <dbReference type="Pfam" id="PF00347"/>
    </source>
</evidence>
<dbReference type="FunFam" id="3.90.930.12:FF:000002">
    <property type="entry name" value="50S ribosomal protein L6"/>
    <property type="match status" value="1"/>
</dbReference>
<dbReference type="PANTHER" id="PTHR11655:SF14">
    <property type="entry name" value="LARGE RIBOSOMAL SUBUNIT PROTEIN UL6M"/>
    <property type="match status" value="1"/>
</dbReference>
<dbReference type="Proteomes" id="UP000095672">
    <property type="component" value="Chromosome"/>
</dbReference>
<feature type="domain" description="Large ribosomal subunit protein uL6 alpha-beta" evidence="9">
    <location>
        <begin position="91"/>
        <end position="164"/>
    </location>
</feature>
<evidence type="ECO:0000256" key="2">
    <source>
        <dbReference type="ARBA" id="ARBA00022730"/>
    </source>
</evidence>
<evidence type="ECO:0000256" key="5">
    <source>
        <dbReference type="ARBA" id="ARBA00023274"/>
    </source>
</evidence>
<dbReference type="GO" id="GO:0019843">
    <property type="term" value="F:rRNA binding"/>
    <property type="evidence" value="ECO:0007669"/>
    <property type="project" value="UniProtKB-UniRule"/>
</dbReference>
<dbReference type="PROSITE" id="PS00525">
    <property type="entry name" value="RIBOSOMAL_L6_1"/>
    <property type="match status" value="1"/>
</dbReference>
<evidence type="ECO:0000256" key="4">
    <source>
        <dbReference type="ARBA" id="ARBA00022980"/>
    </source>
</evidence>
<dbReference type="PRINTS" id="PR00059">
    <property type="entry name" value="RIBOSOMALL6"/>
</dbReference>
<dbReference type="STRING" id="1769779.AUP74_01394"/>
<keyword evidence="2 6" id="KW-0699">rRNA-binding</keyword>
<dbReference type="OrthoDB" id="9805007at2"/>
<comment type="function">
    <text evidence="6 8">This protein binds to the 23S rRNA, and is important in its secondary structure. It is located near the subunit interface in the base of the L7/L12 stalk, and near the tRNA binding site of the peptidyltransferase center.</text>
</comment>
<organism evidence="10 11">
    <name type="scientific">Microbulbifer aggregans</name>
    <dbReference type="NCBI Taxonomy" id="1769779"/>
    <lineage>
        <taxon>Bacteria</taxon>
        <taxon>Pseudomonadati</taxon>
        <taxon>Pseudomonadota</taxon>
        <taxon>Gammaproteobacteria</taxon>
        <taxon>Cellvibrionales</taxon>
        <taxon>Microbulbiferaceae</taxon>
        <taxon>Microbulbifer</taxon>
    </lineage>
</organism>
<dbReference type="NCBIfam" id="TIGR03654">
    <property type="entry name" value="L6_bact"/>
    <property type="match status" value="1"/>
</dbReference>
<comment type="subunit">
    <text evidence="6">Part of the 50S ribosomal subunit.</text>
</comment>
<keyword evidence="4 6" id="KW-0689">Ribosomal protein</keyword>
<evidence type="ECO:0000313" key="10">
    <source>
        <dbReference type="EMBL" id="AOS96842.1"/>
    </source>
</evidence>